<dbReference type="Pfam" id="PF02653">
    <property type="entry name" value="BPD_transp_2"/>
    <property type="match status" value="1"/>
</dbReference>
<dbReference type="GO" id="GO:0005886">
    <property type="term" value="C:plasma membrane"/>
    <property type="evidence" value="ECO:0007669"/>
    <property type="project" value="UniProtKB-SubCell"/>
</dbReference>
<feature type="transmembrane region" description="Helical" evidence="8">
    <location>
        <begin position="237"/>
        <end position="256"/>
    </location>
</feature>
<keyword evidence="3" id="KW-1003">Cell membrane</keyword>
<keyword evidence="5 8" id="KW-0812">Transmembrane</keyword>
<evidence type="ECO:0000313" key="10">
    <source>
        <dbReference type="Proteomes" id="UP000306223"/>
    </source>
</evidence>
<feature type="transmembrane region" description="Helical" evidence="8">
    <location>
        <begin position="50"/>
        <end position="70"/>
    </location>
</feature>
<comment type="caution">
    <text evidence="9">The sequence shown here is derived from an EMBL/GenBank/DDBJ whole genome shotgun (WGS) entry which is preliminary data.</text>
</comment>
<keyword evidence="6 8" id="KW-1133">Transmembrane helix</keyword>
<evidence type="ECO:0000256" key="3">
    <source>
        <dbReference type="ARBA" id="ARBA00022475"/>
    </source>
</evidence>
<evidence type="ECO:0000256" key="5">
    <source>
        <dbReference type="ARBA" id="ARBA00022692"/>
    </source>
</evidence>
<dbReference type="EMBL" id="SUNH01000006">
    <property type="protein sequence ID" value="TJZ86119.1"/>
    <property type="molecule type" value="Genomic_DNA"/>
</dbReference>
<protein>
    <submittedName>
        <fullName evidence="9">ABC transporter permease</fullName>
    </submittedName>
</protein>
<feature type="transmembrane region" description="Helical" evidence="8">
    <location>
        <begin position="294"/>
        <end position="313"/>
    </location>
</feature>
<evidence type="ECO:0000256" key="1">
    <source>
        <dbReference type="ARBA" id="ARBA00004651"/>
    </source>
</evidence>
<dbReference type="InterPro" id="IPR001851">
    <property type="entry name" value="ABC_transp_permease"/>
</dbReference>
<feature type="transmembrane region" description="Helical" evidence="8">
    <location>
        <begin position="140"/>
        <end position="161"/>
    </location>
</feature>
<keyword evidence="7 8" id="KW-0472">Membrane</keyword>
<keyword evidence="4" id="KW-0997">Cell inner membrane</keyword>
<keyword evidence="2" id="KW-0813">Transport</keyword>
<feature type="transmembrane region" description="Helical" evidence="8">
    <location>
        <begin position="109"/>
        <end position="133"/>
    </location>
</feature>
<feature type="transmembrane region" description="Helical" evidence="8">
    <location>
        <begin position="181"/>
        <end position="206"/>
    </location>
</feature>
<evidence type="ECO:0000256" key="4">
    <source>
        <dbReference type="ARBA" id="ARBA00022519"/>
    </source>
</evidence>
<sequence length="344" mass="35015">MSATTTNPAKPRSLNIGRLLLEGRAFFALIAIIAVFSVLSPNYFTLSNLLIMSSQVAIFGILSIGMLLVILNGGIDLSVGSILALSGVVAGAMMQGVEIDAMGVILYPPVWAVVVLTVCVGAAVGAVNGVLVAIFKVPPFVATLGVMYVARGIALLMTNGLTYNNLRGSEALGNTGFNWLGFYRIGGVPISVIVLAVVAIAAGLMLSRSAFGRWLYASGGNERAAELSGVPVKRVKITVYAVSGALAAVAGLVLASQLTSAGPTAGNAYELTAIAAVVIGGAALTGGRGTVRGTMLGAFVIGFLSAGLVIIGVSSYWQTVFTGAVIVLAVLMNSLQYGSGARKT</sequence>
<feature type="transmembrane region" description="Helical" evidence="8">
    <location>
        <begin position="25"/>
        <end position="44"/>
    </location>
</feature>
<evidence type="ECO:0000313" key="9">
    <source>
        <dbReference type="EMBL" id="TJZ86119.1"/>
    </source>
</evidence>
<proteinExistence type="predicted"/>
<feature type="transmembrane region" description="Helical" evidence="8">
    <location>
        <begin position="319"/>
        <end position="338"/>
    </location>
</feature>
<dbReference type="PANTHER" id="PTHR32196:SF21">
    <property type="entry name" value="ABC TRANSPORTER PERMEASE PROTEIN YPHD-RELATED"/>
    <property type="match status" value="1"/>
</dbReference>
<organism evidence="9 10">
    <name type="scientific">Paracoccus hibiscisoli</name>
    <dbReference type="NCBI Taxonomy" id="2023261"/>
    <lineage>
        <taxon>Bacteria</taxon>
        <taxon>Pseudomonadati</taxon>
        <taxon>Pseudomonadota</taxon>
        <taxon>Alphaproteobacteria</taxon>
        <taxon>Rhodobacterales</taxon>
        <taxon>Paracoccaceae</taxon>
        <taxon>Paracoccus</taxon>
    </lineage>
</organism>
<dbReference type="GO" id="GO:0022857">
    <property type="term" value="F:transmembrane transporter activity"/>
    <property type="evidence" value="ECO:0007669"/>
    <property type="project" value="InterPro"/>
</dbReference>
<dbReference type="OrthoDB" id="6384190at2"/>
<name>A0A4U0QVB9_9RHOB</name>
<keyword evidence="10" id="KW-1185">Reference proteome</keyword>
<comment type="subcellular location">
    <subcellularLocation>
        <location evidence="1">Cell membrane</location>
        <topology evidence="1">Multi-pass membrane protein</topology>
    </subcellularLocation>
</comment>
<evidence type="ECO:0000256" key="8">
    <source>
        <dbReference type="SAM" id="Phobius"/>
    </source>
</evidence>
<dbReference type="PANTHER" id="PTHR32196">
    <property type="entry name" value="ABC TRANSPORTER PERMEASE PROTEIN YPHD-RELATED-RELATED"/>
    <property type="match status" value="1"/>
</dbReference>
<gene>
    <name evidence="9" type="ORF">FA740_04315</name>
</gene>
<feature type="transmembrane region" description="Helical" evidence="8">
    <location>
        <begin position="77"/>
        <end position="97"/>
    </location>
</feature>
<reference evidence="9 10" key="1">
    <citation type="submission" date="2019-04" db="EMBL/GenBank/DDBJ databases">
        <authorList>
            <person name="Li J."/>
        </authorList>
    </citation>
    <scope>NUCLEOTIDE SEQUENCE [LARGE SCALE GENOMIC DNA]</scope>
    <source>
        <strain evidence="9 10">CCTCC AB2016182</strain>
    </source>
</reference>
<dbReference type="RefSeq" id="WP_136855549.1">
    <property type="nucleotide sequence ID" value="NZ_SUNH01000006.1"/>
</dbReference>
<accession>A0A4U0QVB9</accession>
<dbReference type="Proteomes" id="UP000306223">
    <property type="component" value="Unassembled WGS sequence"/>
</dbReference>
<evidence type="ECO:0000256" key="7">
    <source>
        <dbReference type="ARBA" id="ARBA00023136"/>
    </source>
</evidence>
<evidence type="ECO:0000256" key="2">
    <source>
        <dbReference type="ARBA" id="ARBA00022448"/>
    </source>
</evidence>
<dbReference type="CDD" id="cd06579">
    <property type="entry name" value="TM_PBP1_transp_AraH_like"/>
    <property type="match status" value="1"/>
</dbReference>
<feature type="transmembrane region" description="Helical" evidence="8">
    <location>
        <begin position="268"/>
        <end position="287"/>
    </location>
</feature>
<evidence type="ECO:0000256" key="6">
    <source>
        <dbReference type="ARBA" id="ARBA00022989"/>
    </source>
</evidence>
<dbReference type="AlphaFoldDB" id="A0A4U0QVB9"/>